<sequence>MGTTFGPDPIAVEIDTALEHLDAGHRVPECKYLDFKEDSSRRGKHGELLLGRREDERAAEQLAGEAACMANTPGGGALIVGVNDKDDGPLLIGTSLDTEWLRRKIYEHTSRALTVDVREVHVHDARLLIVRSPTALEPIKVKGKIRWRIGDHCEEIDATSWHHRHQYSIRYDWSAQFSNVSLEEVRPAALDAARAFLQASTDEAAVELANCTSRELLSRLNAIDGDGKLTNAAALVFVGRPEPCLDYIRRDMPGQDSGDRVRIGGVSLLEQLQRTFAVARAYNPLSHVSSGLVEGQVRQLPERAIREAIVNGLAHREWGLSDATLIEHEGAVLRVTSPGGFFGGVTAENIITHPSTSRNVALTELLASLRIAEREGIGVDRMVGDLLRRGLRMPTIREIDGPYVVTTFSGVGPDVAWTSWLTGMDVPELMQNLRTLMVMRFLTDHLWIDEDILAPYLQVPVEEVHETLELLRQTECDGEPLLKPIRGVPDEALPAFTLSKRANKQLDMEYANRGLKRSVPSRAVTARQYARHRGRISTTELGAILGVRASNVGQVLKDLMADGVLQPSSEAMAGRGFHYLWKGDEAS</sequence>
<protein>
    <submittedName>
        <fullName evidence="2">Divergent AAA domain</fullName>
    </submittedName>
</protein>
<accession>A0A239WE74</accession>
<dbReference type="EMBL" id="LT906441">
    <property type="protein sequence ID" value="SNV32233.1"/>
    <property type="molecule type" value="Genomic_DNA"/>
</dbReference>
<evidence type="ECO:0000259" key="1">
    <source>
        <dbReference type="Pfam" id="PF04326"/>
    </source>
</evidence>
<dbReference type="KEGG" id="cgrn:4412665_00759"/>
<dbReference type="PANTHER" id="PTHR30595">
    <property type="entry name" value="GLPR-RELATED TRANSCRIPTIONAL REPRESSOR"/>
    <property type="match status" value="1"/>
</dbReference>
<dbReference type="InterPro" id="IPR038461">
    <property type="entry name" value="Schlafen_AlbA_2_dom_sf"/>
</dbReference>
<dbReference type="RefSeq" id="WP_065860881.1">
    <property type="nucleotide sequence ID" value="NZ_LT906441.1"/>
</dbReference>
<dbReference type="Gene3D" id="3.30.565.60">
    <property type="match status" value="1"/>
</dbReference>
<dbReference type="InterPro" id="IPR007421">
    <property type="entry name" value="Schlafen_AlbA_2_dom"/>
</dbReference>
<feature type="domain" description="Schlafen AlbA-2" evidence="1">
    <location>
        <begin position="30"/>
        <end position="156"/>
    </location>
</feature>
<dbReference type="Gene3D" id="6.10.10.130">
    <property type="match status" value="1"/>
</dbReference>
<gene>
    <name evidence="2" type="ORF">SAMEA4412665_00759</name>
</gene>
<dbReference type="eggNOG" id="COG2865">
    <property type="taxonomic scope" value="Bacteria"/>
</dbReference>
<name>A0A239WE74_9ACTN</name>
<dbReference type="InterPro" id="IPR038475">
    <property type="entry name" value="RecG_C_sf"/>
</dbReference>
<dbReference type="PANTHER" id="PTHR30595:SF6">
    <property type="entry name" value="SCHLAFEN ALBA-2 DOMAIN-CONTAINING PROTEIN"/>
    <property type="match status" value="1"/>
</dbReference>
<proteinExistence type="predicted"/>
<dbReference type="AlphaFoldDB" id="A0A239WE74"/>
<organism evidence="2 3">
    <name type="scientific">Cutibacterium granulosum</name>
    <dbReference type="NCBI Taxonomy" id="33011"/>
    <lineage>
        <taxon>Bacteria</taxon>
        <taxon>Bacillati</taxon>
        <taxon>Actinomycetota</taxon>
        <taxon>Actinomycetes</taxon>
        <taxon>Propionibacteriales</taxon>
        <taxon>Propionibacteriaceae</taxon>
        <taxon>Cutibacterium</taxon>
    </lineage>
</organism>
<dbReference type="Gene3D" id="3.30.950.30">
    <property type="entry name" value="Schlafen, AAA domain"/>
    <property type="match status" value="1"/>
</dbReference>
<dbReference type="Gene3D" id="1.10.10.2340">
    <property type="match status" value="1"/>
</dbReference>
<evidence type="ECO:0000313" key="2">
    <source>
        <dbReference type="EMBL" id="SNV32233.1"/>
    </source>
</evidence>
<dbReference type="Pfam" id="PF04326">
    <property type="entry name" value="SLFN_AlbA_2"/>
    <property type="match status" value="1"/>
</dbReference>
<dbReference type="Pfam" id="PF13749">
    <property type="entry name" value="HATPase_c_4"/>
    <property type="match status" value="1"/>
</dbReference>
<evidence type="ECO:0000313" key="3">
    <source>
        <dbReference type="Proteomes" id="UP000215332"/>
    </source>
</evidence>
<reference evidence="2 3" key="1">
    <citation type="submission" date="2017-06" db="EMBL/GenBank/DDBJ databases">
        <authorList>
            <consortium name="Pathogen Informatics"/>
        </authorList>
    </citation>
    <scope>NUCLEOTIDE SEQUENCE [LARGE SCALE GENOMIC DNA]</scope>
    <source>
        <strain evidence="2 3">NCTC11865</strain>
    </source>
</reference>
<dbReference type="Proteomes" id="UP000215332">
    <property type="component" value="Chromosome 1"/>
</dbReference>